<organism evidence="2 3">
    <name type="scientific">Pseudolycoriella hygida</name>
    <dbReference type="NCBI Taxonomy" id="35572"/>
    <lineage>
        <taxon>Eukaryota</taxon>
        <taxon>Metazoa</taxon>
        <taxon>Ecdysozoa</taxon>
        <taxon>Arthropoda</taxon>
        <taxon>Hexapoda</taxon>
        <taxon>Insecta</taxon>
        <taxon>Pterygota</taxon>
        <taxon>Neoptera</taxon>
        <taxon>Endopterygota</taxon>
        <taxon>Diptera</taxon>
        <taxon>Nematocera</taxon>
        <taxon>Sciaroidea</taxon>
        <taxon>Sciaridae</taxon>
        <taxon>Pseudolycoriella</taxon>
    </lineage>
</organism>
<dbReference type="EMBL" id="WJQU01000004">
    <property type="protein sequence ID" value="KAJ6636506.1"/>
    <property type="molecule type" value="Genomic_DNA"/>
</dbReference>
<evidence type="ECO:0000313" key="2">
    <source>
        <dbReference type="EMBL" id="KAJ6636506.1"/>
    </source>
</evidence>
<evidence type="ECO:0000256" key="1">
    <source>
        <dbReference type="SAM" id="MobiDB-lite"/>
    </source>
</evidence>
<feature type="compositionally biased region" description="Polar residues" evidence="1">
    <location>
        <begin position="303"/>
        <end position="313"/>
    </location>
</feature>
<dbReference type="AlphaFoldDB" id="A0A9Q0RXX1"/>
<name>A0A9Q0RXX1_9DIPT</name>
<sequence>MTRYHGYGHGLHYDLPHVHSAAYHVTPYASRFPTIFKNFHFPGRYALSHGGASVTSYNINYPKYAFHSPRPHLHVPVHSPLPRPLIPTPPVILTPKPVVPVALPTFSPKPLIPIGIPAFSNRVPIVISKPIPAPFHPAVASPGILSIPSQFIPFPIQPTINSFPATVSTPESIPLPGTTFVTSLQPDPWRPIVVNQQPTPTIATTPHIHRPAVNLLPPYSHGQADSSHQAQLELQQESFDGGYPEEHYAGRVSHLYLSPSPNSETNQPLLQQPQFTEQQDLSQIAFDHQGQERNISPFKYDPPSNNGQYTGPSSYEVELGSYTRPY</sequence>
<gene>
    <name evidence="2" type="ORF">Bhyg_15096</name>
</gene>
<protein>
    <submittedName>
        <fullName evidence="2">Uncharacterized protein</fullName>
    </submittedName>
</protein>
<feature type="region of interest" description="Disordered" evidence="1">
    <location>
        <begin position="288"/>
        <end position="326"/>
    </location>
</feature>
<dbReference type="OrthoDB" id="7781821at2759"/>
<keyword evidence="3" id="KW-1185">Reference proteome</keyword>
<comment type="caution">
    <text evidence="2">The sequence shown here is derived from an EMBL/GenBank/DDBJ whole genome shotgun (WGS) entry which is preliminary data.</text>
</comment>
<proteinExistence type="predicted"/>
<evidence type="ECO:0000313" key="3">
    <source>
        <dbReference type="Proteomes" id="UP001151699"/>
    </source>
</evidence>
<accession>A0A9Q0RXX1</accession>
<reference evidence="2" key="1">
    <citation type="submission" date="2022-07" db="EMBL/GenBank/DDBJ databases">
        <authorList>
            <person name="Trinca V."/>
            <person name="Uliana J.V.C."/>
            <person name="Torres T.T."/>
            <person name="Ward R.J."/>
            <person name="Monesi N."/>
        </authorList>
    </citation>
    <scope>NUCLEOTIDE SEQUENCE</scope>
    <source>
        <strain evidence="2">HSMRA1968</strain>
        <tissue evidence="2">Whole embryos</tissue>
    </source>
</reference>
<dbReference type="Proteomes" id="UP001151699">
    <property type="component" value="Chromosome C"/>
</dbReference>